<dbReference type="InterPro" id="IPR052345">
    <property type="entry name" value="Rad_response_metalloprotease"/>
</dbReference>
<dbReference type="InterPro" id="IPR010359">
    <property type="entry name" value="IrrE_HExxH"/>
</dbReference>
<gene>
    <name evidence="2" type="ORF">N0D28_06995</name>
</gene>
<dbReference type="EMBL" id="CP104213">
    <property type="protein sequence ID" value="UWX65598.1"/>
    <property type="molecule type" value="Genomic_DNA"/>
</dbReference>
<proteinExistence type="predicted"/>
<sequence length="253" mass="27229">MRVLARAYAAGLPALDTHSLMEGQLLQGAGVRLEFMPMGERDGAYDPENKVILINSQARPERQRFTLAHEISHVLLLSDDDLLSDLHDTYEGERLETMIETLCNVGAAGILIPDALMNDVLERYGPSGRAMAELVRRADVSGSAALYALTEVIGGQVLLAVCAPSGRGEARQLTVRASGKAAGVKYSLSPGTPIPDEHPIQIALETGLEISARSYVPFRSGRKMPAWVDVYPDGSGRRVFASFDLDPARLGGS</sequence>
<dbReference type="Gene3D" id="1.10.10.1030">
    <property type="entry name" value="IrrE, HTH domain"/>
    <property type="match status" value="1"/>
</dbReference>
<dbReference type="Gene3D" id="1.10.10.2910">
    <property type="match status" value="1"/>
</dbReference>
<evidence type="ECO:0000313" key="3">
    <source>
        <dbReference type="Proteomes" id="UP001060261"/>
    </source>
</evidence>
<evidence type="ECO:0000259" key="1">
    <source>
        <dbReference type="Pfam" id="PF06114"/>
    </source>
</evidence>
<dbReference type="Pfam" id="PF06114">
    <property type="entry name" value="Peptidase_M78"/>
    <property type="match status" value="1"/>
</dbReference>
<feature type="domain" description="IrrE N-terminal-like" evidence="1">
    <location>
        <begin position="29"/>
        <end position="149"/>
    </location>
</feature>
<dbReference type="PANTHER" id="PTHR43236">
    <property type="entry name" value="ANTITOXIN HIGA1"/>
    <property type="match status" value="1"/>
</dbReference>
<reference evidence="2" key="1">
    <citation type="submission" date="2022-09" db="EMBL/GenBank/DDBJ databases">
        <title>genome sequence of Deinococcus rubellus.</title>
        <authorList>
            <person name="Srinivasan S."/>
        </authorList>
    </citation>
    <scope>NUCLEOTIDE SEQUENCE</scope>
    <source>
        <strain evidence="2">Ant6</strain>
    </source>
</reference>
<protein>
    <submittedName>
        <fullName evidence="2">ImmA/IrrE family metallo-endopeptidase</fullName>
    </submittedName>
</protein>
<dbReference type="Gene3D" id="3.30.450.130">
    <property type="entry name" value="irre protein"/>
    <property type="match status" value="1"/>
</dbReference>
<organism evidence="2 3">
    <name type="scientific">Deinococcus rubellus</name>
    <dbReference type="NCBI Taxonomy" id="1889240"/>
    <lineage>
        <taxon>Bacteria</taxon>
        <taxon>Thermotogati</taxon>
        <taxon>Deinococcota</taxon>
        <taxon>Deinococci</taxon>
        <taxon>Deinococcales</taxon>
        <taxon>Deinococcaceae</taxon>
        <taxon>Deinococcus</taxon>
    </lineage>
</organism>
<dbReference type="InterPro" id="IPR044853">
    <property type="entry name" value="G3DSA:1.10.10.1030"/>
</dbReference>
<name>A0ABY5YKF7_9DEIO</name>
<dbReference type="PANTHER" id="PTHR43236:SF2">
    <property type="entry name" value="BLL0069 PROTEIN"/>
    <property type="match status" value="1"/>
</dbReference>
<dbReference type="Proteomes" id="UP001060261">
    <property type="component" value="Chromosome"/>
</dbReference>
<keyword evidence="3" id="KW-1185">Reference proteome</keyword>
<evidence type="ECO:0000313" key="2">
    <source>
        <dbReference type="EMBL" id="UWX65598.1"/>
    </source>
</evidence>
<accession>A0ABY5YKF7</accession>